<dbReference type="SMART" id="SM00471">
    <property type="entry name" value="HDc"/>
    <property type="match status" value="1"/>
</dbReference>
<dbReference type="InterPro" id="IPR006674">
    <property type="entry name" value="HD_domain"/>
</dbReference>
<dbReference type="GO" id="GO:0016787">
    <property type="term" value="F:hydrolase activity"/>
    <property type="evidence" value="ECO:0007669"/>
    <property type="project" value="UniProtKB-KW"/>
</dbReference>
<gene>
    <name evidence="1 3" type="primary">rny</name>
    <name evidence="3" type="ORF">C0V70_17255</name>
</gene>
<dbReference type="SUPFAM" id="SSF54791">
    <property type="entry name" value="Eukaryotic type KH-domain (KH-domain type I)"/>
    <property type="match status" value="1"/>
</dbReference>
<dbReference type="PROSITE" id="PS51831">
    <property type="entry name" value="HD"/>
    <property type="match status" value="1"/>
</dbReference>
<dbReference type="Gene3D" id="1.10.3210.10">
    <property type="entry name" value="Hypothetical protein af1432"/>
    <property type="match status" value="1"/>
</dbReference>
<name>A0A2K9NWC2_BACTC</name>
<dbReference type="OrthoDB" id="5287820at2"/>
<dbReference type="SMART" id="SM00322">
    <property type="entry name" value="KH"/>
    <property type="match status" value="1"/>
</dbReference>
<dbReference type="Pfam" id="PF12072">
    <property type="entry name" value="RNase_Y_N"/>
    <property type="match status" value="1"/>
</dbReference>
<dbReference type="EMBL" id="CP025704">
    <property type="protein sequence ID" value="AUN99819.1"/>
    <property type="molecule type" value="Genomic_DNA"/>
</dbReference>
<dbReference type="InterPro" id="IPR036612">
    <property type="entry name" value="KH_dom_type_1_sf"/>
</dbReference>
<dbReference type="RefSeq" id="WP_102245108.1">
    <property type="nucleotide sequence ID" value="NZ_CP025704.1"/>
</dbReference>
<sequence>MNISVILAAVLFAVIGAVIGYVVKNAQVQKDIKEKEGKGNDIIEKAKKSADEIKYKARQEAKEIAREEKEKSDREINNRTNEIKNQERELAKKDATLDRKIEEHDKEVKVLKEKEIAFEVSKKLHEEEATKLKKKQDEFSDRLAQVAQMTKEEAKSELLRAMEEEARVDFSKVLRRIEEETKEEAEAKSKRIVGIAIQRFAGEYVGEKTIGSVELPSDDVKGRLIGREGRNIRAFEQICGVDLIIDDTPEVVVISSFNVVRKEIARMVIQKLIADGRIHPAKIEEFHDKSKAEMERQLRDLGEKAQMEIGVHGIHPEILKLVGALQWRTSYTQNQYQHAIEAAFVCGAMAAELGLNVKQARRAALLHDVGKVIDASAEGSHAVVGADFLKKYGESPDIVHAVRAHHDDEKPESVLAHLVAAADALSGARPGARKAMMESYVSRLTDIEEIVNSFEGVSKSYAISGGREVRVFVENDRVTDEETVMLSRDIAKKIEEEMSYPGTIKITVLRETKAVGIAK</sequence>
<dbReference type="Gene3D" id="3.30.1370.10">
    <property type="entry name" value="K Homology domain, type 1"/>
    <property type="match status" value="1"/>
</dbReference>
<keyword evidence="1" id="KW-0255">Endonuclease</keyword>
<keyword evidence="4" id="KW-1185">Reference proteome</keyword>
<proteinExistence type="inferred from homology"/>
<accession>A0A2K9NWC2</accession>
<organism evidence="3 4">
    <name type="scientific">Bacteriovorax stolpii</name>
    <name type="common">Bdellovibrio stolpii</name>
    <dbReference type="NCBI Taxonomy" id="960"/>
    <lineage>
        <taxon>Bacteria</taxon>
        <taxon>Pseudomonadati</taxon>
        <taxon>Bdellovibrionota</taxon>
        <taxon>Bacteriovoracia</taxon>
        <taxon>Bacteriovoracales</taxon>
        <taxon>Bacteriovoracaceae</taxon>
        <taxon>Bacteriovorax</taxon>
    </lineage>
</organism>
<protein>
    <recommendedName>
        <fullName evidence="1 2">Ribonuclease Y</fullName>
        <shortName evidence="1">RNase Y</shortName>
        <ecNumber evidence="1 2">3.1.-.-</ecNumber>
    </recommendedName>
</protein>
<comment type="similarity">
    <text evidence="1">Belongs to the RNase Y family.</text>
</comment>
<dbReference type="InterPro" id="IPR006675">
    <property type="entry name" value="HDIG_dom"/>
</dbReference>
<dbReference type="GO" id="GO:0003723">
    <property type="term" value="F:RNA binding"/>
    <property type="evidence" value="ECO:0007669"/>
    <property type="project" value="UniProtKB-UniRule"/>
</dbReference>
<dbReference type="NCBIfam" id="TIGR00277">
    <property type="entry name" value="HDIG"/>
    <property type="match status" value="1"/>
</dbReference>
<evidence type="ECO:0000256" key="2">
    <source>
        <dbReference type="NCBIfam" id="TIGR03319"/>
    </source>
</evidence>
<dbReference type="InterPro" id="IPR004088">
    <property type="entry name" value="KH_dom_type_1"/>
</dbReference>
<dbReference type="GO" id="GO:0005886">
    <property type="term" value="C:plasma membrane"/>
    <property type="evidence" value="ECO:0007669"/>
    <property type="project" value="UniProtKB-UniRule"/>
</dbReference>
<dbReference type="KEGG" id="bsto:C0V70_17255"/>
<evidence type="ECO:0000313" key="3">
    <source>
        <dbReference type="EMBL" id="AUN99819.1"/>
    </source>
</evidence>
<dbReference type="NCBIfam" id="TIGR03319">
    <property type="entry name" value="RNase_Y"/>
    <property type="match status" value="1"/>
</dbReference>
<dbReference type="HAMAP" id="MF_00335">
    <property type="entry name" value="RNase_Y"/>
    <property type="match status" value="1"/>
</dbReference>
<dbReference type="AlphaFoldDB" id="A0A2K9NWC2"/>
<evidence type="ECO:0000256" key="1">
    <source>
        <dbReference type="HAMAP-Rule" id="MF_00335"/>
    </source>
</evidence>
<dbReference type="PANTHER" id="PTHR12826">
    <property type="entry name" value="RIBONUCLEASE Y"/>
    <property type="match status" value="1"/>
</dbReference>
<dbReference type="GO" id="GO:0006402">
    <property type="term" value="P:mRNA catabolic process"/>
    <property type="evidence" value="ECO:0007669"/>
    <property type="project" value="UniProtKB-UniRule"/>
</dbReference>
<dbReference type="InterPro" id="IPR022711">
    <property type="entry name" value="RNase_Y_N"/>
</dbReference>
<dbReference type="InterPro" id="IPR004087">
    <property type="entry name" value="KH_dom"/>
</dbReference>
<reference evidence="3 4" key="1">
    <citation type="submission" date="2018-01" db="EMBL/GenBank/DDBJ databases">
        <title>Complete genome sequence of Bacteriovorax stolpii DSM12778.</title>
        <authorList>
            <person name="Tang B."/>
            <person name="Chang J."/>
        </authorList>
    </citation>
    <scope>NUCLEOTIDE SEQUENCE [LARGE SCALE GENOMIC DNA]</scope>
    <source>
        <strain evidence="3 4">DSM 12778</strain>
    </source>
</reference>
<dbReference type="GO" id="GO:0004521">
    <property type="term" value="F:RNA endonuclease activity"/>
    <property type="evidence" value="ECO:0007669"/>
    <property type="project" value="UniProtKB-UniRule"/>
</dbReference>
<comment type="function">
    <text evidence="1">Endoribonuclease that initiates mRNA decay.</text>
</comment>
<keyword evidence="1" id="KW-0694">RNA-binding</keyword>
<dbReference type="CDD" id="cd22431">
    <property type="entry name" value="KH-I_RNaseY"/>
    <property type="match status" value="1"/>
</dbReference>
<dbReference type="Pfam" id="PF01966">
    <property type="entry name" value="HD"/>
    <property type="match status" value="1"/>
</dbReference>
<dbReference type="Proteomes" id="UP000235584">
    <property type="component" value="Chromosome"/>
</dbReference>
<evidence type="ECO:0000313" key="4">
    <source>
        <dbReference type="Proteomes" id="UP000235584"/>
    </source>
</evidence>
<dbReference type="SUPFAM" id="SSF109604">
    <property type="entry name" value="HD-domain/PDEase-like"/>
    <property type="match status" value="1"/>
</dbReference>
<dbReference type="InterPro" id="IPR003607">
    <property type="entry name" value="HD/PDEase_dom"/>
</dbReference>
<dbReference type="Pfam" id="PF00013">
    <property type="entry name" value="KH_1"/>
    <property type="match status" value="1"/>
</dbReference>
<dbReference type="PANTHER" id="PTHR12826:SF15">
    <property type="entry name" value="RIBONUCLEASE Y"/>
    <property type="match status" value="1"/>
</dbReference>
<keyword evidence="1" id="KW-0540">Nuclease</keyword>
<dbReference type="EC" id="3.1.-.-" evidence="1 2"/>
<dbReference type="InterPro" id="IPR017705">
    <property type="entry name" value="Ribonuclease_Y"/>
</dbReference>
<keyword evidence="1" id="KW-0378">Hydrolase</keyword>